<dbReference type="Gene3D" id="3.30.70.1450">
    <property type="entry name" value="Regulator of K+ conductance, C-terminal domain"/>
    <property type="match status" value="1"/>
</dbReference>
<dbReference type="SUPFAM" id="SSF51735">
    <property type="entry name" value="NAD(P)-binding Rossmann-fold domains"/>
    <property type="match status" value="1"/>
</dbReference>
<dbReference type="GO" id="GO:0008324">
    <property type="term" value="F:monoatomic cation transmembrane transporter activity"/>
    <property type="evidence" value="ECO:0007669"/>
    <property type="project" value="InterPro"/>
</dbReference>
<evidence type="ECO:0000313" key="4">
    <source>
        <dbReference type="EMBL" id="CAA6802082.1"/>
    </source>
</evidence>
<keyword evidence="4" id="KW-0406">Ion transport</keyword>
<dbReference type="SUPFAM" id="SSF81324">
    <property type="entry name" value="Voltage-gated potassium channels"/>
    <property type="match status" value="1"/>
</dbReference>
<proteinExistence type="predicted"/>
<dbReference type="Pfam" id="PF07885">
    <property type="entry name" value="Ion_trans_2"/>
    <property type="match status" value="1"/>
</dbReference>
<comment type="subcellular location">
    <subcellularLocation>
        <location evidence="1">Cell membrane</location>
        <topology evidence="1">Multi-pass membrane protein</topology>
    </subcellularLocation>
</comment>
<evidence type="ECO:0000256" key="1">
    <source>
        <dbReference type="ARBA" id="ARBA00004651"/>
    </source>
</evidence>
<dbReference type="InterPro" id="IPR050721">
    <property type="entry name" value="Trk_Ktr_HKT_K-transport"/>
</dbReference>
<accession>A0A6S6SFK9</accession>
<name>A0A6S6SFK9_9BACT</name>
<feature type="domain" description="RCK C-terminal" evidence="3">
    <location>
        <begin position="275"/>
        <end position="360"/>
    </location>
</feature>
<dbReference type="Gene3D" id="3.40.50.720">
    <property type="entry name" value="NAD(P)-binding Rossmann-like Domain"/>
    <property type="match status" value="1"/>
</dbReference>
<organism evidence="4">
    <name type="scientific">uncultured Campylobacterales bacterium</name>
    <dbReference type="NCBI Taxonomy" id="352960"/>
    <lineage>
        <taxon>Bacteria</taxon>
        <taxon>Pseudomonadati</taxon>
        <taxon>Campylobacterota</taxon>
        <taxon>Epsilonproteobacteria</taxon>
        <taxon>Campylobacterales</taxon>
        <taxon>environmental samples</taxon>
    </lineage>
</organism>
<gene>
    <name evidence="4" type="ORF">HELGO_WM11556</name>
</gene>
<evidence type="ECO:0000256" key="2">
    <source>
        <dbReference type="SAM" id="Phobius"/>
    </source>
</evidence>
<dbReference type="AlphaFoldDB" id="A0A6S6SFK9"/>
<dbReference type="Pfam" id="PF02254">
    <property type="entry name" value="TrkA_N"/>
    <property type="match status" value="1"/>
</dbReference>
<dbReference type="PANTHER" id="PTHR43833:SF9">
    <property type="entry name" value="POTASSIUM CHANNEL PROTEIN YUGO-RELATED"/>
    <property type="match status" value="1"/>
</dbReference>
<feature type="transmembrane region" description="Helical" evidence="2">
    <location>
        <begin position="29"/>
        <end position="48"/>
    </location>
</feature>
<dbReference type="Gene3D" id="1.10.287.70">
    <property type="match status" value="1"/>
</dbReference>
<dbReference type="GO" id="GO:0005886">
    <property type="term" value="C:plasma membrane"/>
    <property type="evidence" value="ECO:0007669"/>
    <property type="project" value="UniProtKB-SubCell"/>
</dbReference>
<keyword evidence="2" id="KW-0472">Membrane</keyword>
<dbReference type="InterPro" id="IPR006037">
    <property type="entry name" value="RCK_C"/>
</dbReference>
<dbReference type="InterPro" id="IPR036721">
    <property type="entry name" value="RCK_C_sf"/>
</dbReference>
<evidence type="ECO:0000259" key="3">
    <source>
        <dbReference type="PROSITE" id="PS51202"/>
    </source>
</evidence>
<dbReference type="InterPro" id="IPR003148">
    <property type="entry name" value="RCK_N"/>
</dbReference>
<dbReference type="GO" id="GO:0006813">
    <property type="term" value="P:potassium ion transport"/>
    <property type="evidence" value="ECO:0007669"/>
    <property type="project" value="InterPro"/>
</dbReference>
<dbReference type="EMBL" id="CACVAW010000009">
    <property type="protein sequence ID" value="CAA6802082.1"/>
    <property type="molecule type" value="Genomic_DNA"/>
</dbReference>
<dbReference type="PANTHER" id="PTHR43833">
    <property type="entry name" value="POTASSIUM CHANNEL PROTEIN 2-RELATED-RELATED"/>
    <property type="match status" value="1"/>
</dbReference>
<keyword evidence="2" id="KW-1133">Transmembrane helix</keyword>
<reference evidence="4" key="1">
    <citation type="submission" date="2020-01" db="EMBL/GenBank/DDBJ databases">
        <authorList>
            <person name="Meier V. D."/>
            <person name="Meier V D."/>
        </authorList>
    </citation>
    <scope>NUCLEOTIDE SEQUENCE</scope>
    <source>
        <strain evidence="4">HLG_WM_MAG_12</strain>
    </source>
</reference>
<dbReference type="SUPFAM" id="SSF116726">
    <property type="entry name" value="TrkA C-terminal domain-like"/>
    <property type="match status" value="1"/>
</dbReference>
<protein>
    <submittedName>
        <fullName evidence="4">Potassium channel protein</fullName>
    </submittedName>
</protein>
<feature type="transmembrane region" description="Helical" evidence="2">
    <location>
        <begin position="81"/>
        <end position="105"/>
    </location>
</feature>
<dbReference type="InterPro" id="IPR013099">
    <property type="entry name" value="K_chnl_dom"/>
</dbReference>
<dbReference type="InterPro" id="IPR036291">
    <property type="entry name" value="NAD(P)-bd_dom_sf"/>
</dbReference>
<dbReference type="PROSITE" id="PS51202">
    <property type="entry name" value="RCK_C"/>
    <property type="match status" value="1"/>
</dbReference>
<sequence length="371" mass="42832">MKIPSNKNFSSNSRYNDFNIYSQFRFLRIPLLFLIFIIMFGTLGYMIIDDFTILDALYQTCITFTTVGFGEVYEISPAGRLFTILLIFLGFGIFTFSIGVIVDVFSRGKILSFFKEYKMFKKVLRLTNHYVLCYHNNYTIELSKQLRKNHIPFIVIDPDPAIKEHAMKYKYPYYLQANPNSELAFKRANISSASSVITLAKHITENIAQISLTRLYEKEIAREKYPYYIATCAIDDEDIEKLKKIGADTVISPTQITAQRISAVSLRPDMNSMMEEFLTDNNTPIDIEEINIPTRSWLRFKKIPSTFFKTRTNVSIIGVKHQDKKLLPMPKDDILIATNTKLLIIGTTKGIRETKILVARRELPEEIAIDE</sequence>
<keyword evidence="4" id="KW-0813">Transport</keyword>
<keyword evidence="2" id="KW-0812">Transmembrane</keyword>
<keyword evidence="4" id="KW-0407">Ion channel</keyword>